<protein>
    <submittedName>
        <fullName evidence="2 3">Chitin deacetylase</fullName>
    </submittedName>
</protein>
<evidence type="ECO:0000313" key="2">
    <source>
        <dbReference type="EMBL" id="KFB35639.1"/>
    </source>
</evidence>
<reference evidence="3" key="2">
    <citation type="submission" date="2020-05" db="UniProtKB">
        <authorList>
            <consortium name="EnsemblMetazoa"/>
        </authorList>
    </citation>
    <scope>IDENTIFICATION</scope>
</reference>
<proteinExistence type="predicted"/>
<evidence type="ECO:0000256" key="1">
    <source>
        <dbReference type="SAM" id="MobiDB-lite"/>
    </source>
</evidence>
<dbReference type="EMBL" id="KE524597">
    <property type="protein sequence ID" value="KFB35639.1"/>
    <property type="molecule type" value="Genomic_DNA"/>
</dbReference>
<keyword evidence="4" id="KW-1185">Reference proteome</keyword>
<reference evidence="2 4" key="1">
    <citation type="journal article" date="2014" name="BMC Genomics">
        <title>Genome sequence of Anopheles sinensis provides insight into genetics basis of mosquito competence for malaria parasites.</title>
        <authorList>
            <person name="Zhou D."/>
            <person name="Zhang D."/>
            <person name="Ding G."/>
            <person name="Shi L."/>
            <person name="Hou Q."/>
            <person name="Ye Y."/>
            <person name="Xu Y."/>
            <person name="Zhou H."/>
            <person name="Xiong C."/>
            <person name="Li S."/>
            <person name="Yu J."/>
            <person name="Hong S."/>
            <person name="Yu X."/>
            <person name="Zou P."/>
            <person name="Chen C."/>
            <person name="Chang X."/>
            <person name="Wang W."/>
            <person name="Lv Y."/>
            <person name="Sun Y."/>
            <person name="Ma L."/>
            <person name="Shen B."/>
            <person name="Zhu C."/>
        </authorList>
    </citation>
    <scope>NUCLEOTIDE SEQUENCE [LARGE SCALE GENOMIC DNA]</scope>
</reference>
<evidence type="ECO:0000313" key="4">
    <source>
        <dbReference type="Proteomes" id="UP000030765"/>
    </source>
</evidence>
<dbReference type="EnsemblMetazoa" id="ASIC002494-RA">
    <property type="protein sequence ID" value="ASIC002494-PA"/>
    <property type="gene ID" value="ASIC002494"/>
</dbReference>
<dbReference type="VEuPathDB" id="VectorBase:ASIC002494"/>
<sequence>MRNRDSTEAKGERETTQDRAKLTNGEESDAQQQEVEIDNRSRQQRLGFDSPASFQAGLAIAVGTVFHEQL</sequence>
<dbReference type="Proteomes" id="UP000030765">
    <property type="component" value="Unassembled WGS sequence"/>
</dbReference>
<dbReference type="EMBL" id="ATLV01010669">
    <property type="status" value="NOT_ANNOTATED_CDS"/>
    <property type="molecule type" value="Genomic_DNA"/>
</dbReference>
<dbReference type="AlphaFoldDB" id="A0A084VCE5"/>
<name>A0A084VCE5_ANOSI</name>
<organism evidence="2">
    <name type="scientific">Anopheles sinensis</name>
    <name type="common">Mosquito</name>
    <dbReference type="NCBI Taxonomy" id="74873"/>
    <lineage>
        <taxon>Eukaryota</taxon>
        <taxon>Metazoa</taxon>
        <taxon>Ecdysozoa</taxon>
        <taxon>Arthropoda</taxon>
        <taxon>Hexapoda</taxon>
        <taxon>Insecta</taxon>
        <taxon>Pterygota</taxon>
        <taxon>Neoptera</taxon>
        <taxon>Endopterygota</taxon>
        <taxon>Diptera</taxon>
        <taxon>Nematocera</taxon>
        <taxon>Culicoidea</taxon>
        <taxon>Culicidae</taxon>
        <taxon>Anophelinae</taxon>
        <taxon>Anopheles</taxon>
    </lineage>
</organism>
<feature type="region of interest" description="Disordered" evidence="1">
    <location>
        <begin position="1"/>
        <end position="51"/>
    </location>
</feature>
<gene>
    <name evidence="2" type="ORF">ZHAS_00002494</name>
</gene>
<accession>A0A084VCE5</accession>
<evidence type="ECO:0000313" key="3">
    <source>
        <dbReference type="EnsemblMetazoa" id="ASIC002494-PA"/>
    </source>
</evidence>
<feature type="compositionally biased region" description="Basic and acidic residues" evidence="1">
    <location>
        <begin position="1"/>
        <end position="21"/>
    </location>
</feature>